<dbReference type="STRING" id="187868.SAMN05192589_11592"/>
<protein>
    <recommendedName>
        <fullName evidence="4">Nitrogen fixation protein FixH</fullName>
    </recommendedName>
</protein>
<dbReference type="Proteomes" id="UP000198781">
    <property type="component" value="Unassembled WGS sequence"/>
</dbReference>
<evidence type="ECO:0000313" key="2">
    <source>
        <dbReference type="EMBL" id="SDE34422.1"/>
    </source>
</evidence>
<evidence type="ECO:0008006" key="4">
    <source>
        <dbReference type="Google" id="ProtNLM"/>
    </source>
</evidence>
<sequence length="101" mass="10748">MSSPTNAVPAHAPASVPVPPQTAPWWKFGLVWMVIAGPAAVVVAGFATLWVAVVRPDPVVAEDYYRQGIEINKTLEGKPLSLAPAMKARNHAATPAQDQPR</sequence>
<dbReference type="InterPro" id="IPR008620">
    <property type="entry name" value="FixH"/>
</dbReference>
<dbReference type="RefSeq" id="WP_092745480.1">
    <property type="nucleotide sequence ID" value="NZ_FMZC01000015.1"/>
</dbReference>
<accession>A0A1G7C4X6</accession>
<name>A0A1G7C4X6_9BURK</name>
<gene>
    <name evidence="2" type="ORF">SAMN05192589_11592</name>
</gene>
<dbReference type="AlphaFoldDB" id="A0A1G7C4X6"/>
<proteinExistence type="predicted"/>
<reference evidence="2 3" key="1">
    <citation type="submission" date="2016-10" db="EMBL/GenBank/DDBJ databases">
        <authorList>
            <person name="de Groot N.N."/>
        </authorList>
    </citation>
    <scope>NUCLEOTIDE SEQUENCE [LARGE SCALE GENOMIC DNA]</scope>
    <source>
        <strain evidence="2 3">DSM 16619</strain>
    </source>
</reference>
<feature type="transmembrane region" description="Helical" evidence="1">
    <location>
        <begin position="30"/>
        <end position="53"/>
    </location>
</feature>
<evidence type="ECO:0000313" key="3">
    <source>
        <dbReference type="Proteomes" id="UP000198781"/>
    </source>
</evidence>
<keyword evidence="3" id="KW-1185">Reference proteome</keyword>
<organism evidence="2 3">
    <name type="scientific">Paracidovorax valerianellae</name>
    <dbReference type="NCBI Taxonomy" id="187868"/>
    <lineage>
        <taxon>Bacteria</taxon>
        <taxon>Pseudomonadati</taxon>
        <taxon>Pseudomonadota</taxon>
        <taxon>Betaproteobacteria</taxon>
        <taxon>Burkholderiales</taxon>
        <taxon>Comamonadaceae</taxon>
        <taxon>Paracidovorax</taxon>
    </lineage>
</organism>
<keyword evidence="1" id="KW-0472">Membrane</keyword>
<dbReference type="EMBL" id="FMZC01000015">
    <property type="protein sequence ID" value="SDE34422.1"/>
    <property type="molecule type" value="Genomic_DNA"/>
</dbReference>
<evidence type="ECO:0000256" key="1">
    <source>
        <dbReference type="SAM" id="Phobius"/>
    </source>
</evidence>
<keyword evidence="1" id="KW-0812">Transmembrane</keyword>
<dbReference type="Pfam" id="PF05751">
    <property type="entry name" value="FixH"/>
    <property type="match status" value="1"/>
</dbReference>
<dbReference type="OrthoDB" id="5295180at2"/>
<keyword evidence="1" id="KW-1133">Transmembrane helix</keyword>